<dbReference type="GO" id="GO:0005737">
    <property type="term" value="C:cytoplasm"/>
    <property type="evidence" value="ECO:0007669"/>
    <property type="project" value="TreeGrafter"/>
</dbReference>
<evidence type="ECO:0000256" key="8">
    <source>
        <dbReference type="ARBA" id="ARBA00022801"/>
    </source>
</evidence>
<keyword evidence="10" id="KW-0460">Magnesium</keyword>
<keyword evidence="7 13" id="KW-0863">Zinc-finger</keyword>
<name>A0A8T0H034_CERPU</name>
<keyword evidence="17" id="KW-1185">Reference proteome</keyword>
<dbReference type="Proteomes" id="UP000822688">
    <property type="component" value="Chromosome 8"/>
</dbReference>
<feature type="region of interest" description="Disordered" evidence="14">
    <location>
        <begin position="195"/>
        <end position="302"/>
    </location>
</feature>
<dbReference type="Gene3D" id="3.60.10.10">
    <property type="entry name" value="Endonuclease/exonuclease/phosphatase"/>
    <property type="match status" value="1"/>
</dbReference>
<protein>
    <recommendedName>
        <fullName evidence="15">RanBP2-type domain-containing protein</fullName>
    </recommendedName>
</protein>
<evidence type="ECO:0000256" key="12">
    <source>
        <dbReference type="ARBA" id="ARBA00023242"/>
    </source>
</evidence>
<evidence type="ECO:0000259" key="15">
    <source>
        <dbReference type="PROSITE" id="PS50199"/>
    </source>
</evidence>
<dbReference type="OrthoDB" id="9975959at2759"/>
<feature type="compositionally biased region" description="Basic and acidic residues" evidence="14">
    <location>
        <begin position="276"/>
        <end position="292"/>
    </location>
</feature>
<dbReference type="InterPro" id="IPR051547">
    <property type="entry name" value="TDP2-like"/>
</dbReference>
<evidence type="ECO:0000256" key="1">
    <source>
        <dbReference type="ARBA" id="ARBA00001936"/>
    </source>
</evidence>
<dbReference type="FunFam" id="3.60.10.10:FF:000058">
    <property type="entry name" value="Tyrosyl-DNA phosphodiesterase 2"/>
    <property type="match status" value="1"/>
</dbReference>
<dbReference type="AlphaFoldDB" id="A0A8T0H034"/>
<dbReference type="GO" id="GO:0070260">
    <property type="term" value="F:5'-tyrosyl-DNA phosphodiesterase activity"/>
    <property type="evidence" value="ECO:0007669"/>
    <property type="project" value="TreeGrafter"/>
</dbReference>
<reference evidence="16" key="1">
    <citation type="submission" date="2020-06" db="EMBL/GenBank/DDBJ databases">
        <title>WGS assembly of Ceratodon purpureus strain R40.</title>
        <authorList>
            <person name="Carey S.B."/>
            <person name="Jenkins J."/>
            <person name="Shu S."/>
            <person name="Lovell J.T."/>
            <person name="Sreedasyam A."/>
            <person name="Maumus F."/>
            <person name="Tiley G.P."/>
            <person name="Fernandez-Pozo N."/>
            <person name="Barry K."/>
            <person name="Chen C."/>
            <person name="Wang M."/>
            <person name="Lipzen A."/>
            <person name="Daum C."/>
            <person name="Saski C.A."/>
            <person name="Payton A.C."/>
            <person name="Mcbreen J.C."/>
            <person name="Conrad R.E."/>
            <person name="Kollar L.M."/>
            <person name="Olsson S."/>
            <person name="Huttunen S."/>
            <person name="Landis J.B."/>
            <person name="Wickett N.J."/>
            <person name="Johnson M.G."/>
            <person name="Rensing S.A."/>
            <person name="Grimwood J."/>
            <person name="Schmutz J."/>
            <person name="Mcdaniel S.F."/>
        </authorList>
    </citation>
    <scope>NUCLEOTIDE SEQUENCE</scope>
    <source>
        <strain evidence="16">R40</strain>
    </source>
</reference>
<dbReference type="InterPro" id="IPR001876">
    <property type="entry name" value="Znf_RanBP2"/>
</dbReference>
<evidence type="ECO:0000256" key="9">
    <source>
        <dbReference type="ARBA" id="ARBA00022833"/>
    </source>
</evidence>
<evidence type="ECO:0000256" key="13">
    <source>
        <dbReference type="PROSITE-ProRule" id="PRU00322"/>
    </source>
</evidence>
<keyword evidence="5" id="KW-0479">Metal-binding</keyword>
<keyword evidence="9" id="KW-0862">Zinc</keyword>
<dbReference type="PANTHER" id="PTHR15822:SF4">
    <property type="entry name" value="TYROSYL-DNA PHOSPHODIESTERASE 2"/>
    <property type="match status" value="1"/>
</dbReference>
<dbReference type="EMBL" id="CM026429">
    <property type="protein sequence ID" value="KAG0564166.1"/>
    <property type="molecule type" value="Genomic_DNA"/>
</dbReference>
<evidence type="ECO:0000256" key="2">
    <source>
        <dbReference type="ARBA" id="ARBA00001946"/>
    </source>
</evidence>
<evidence type="ECO:0000256" key="14">
    <source>
        <dbReference type="SAM" id="MobiDB-lite"/>
    </source>
</evidence>
<accession>A0A8T0H034</accession>
<sequence>MLRGSVRALDGLPVFGRVLGCVENHASFRRAFSLPRPFGVVLSSSVLLRIGSPRSCGVSLLGFGRGSEVRSGRRLSMGWACGACTFVNDAGSACRVCSEPAPGGASGGGGAKWTCEVCTFVNIGDTAFCEICDTGRSAPNRASSGGSDLGVSAGGTSFRPLRASARVEPEAGRVGADSPIKIVDSPEEECVVTGHRGVVEDGTQLASGSTSSKSRKRKAKEVAVIDLSESKSEEDAPDVKDGKRKKESEEEPNHLLKNLHKERMARMKGGASGLKGEVKEEKSSLDMKKEKGPISVSSGSSDVQRGKGVIPLSSLSREQKLAYIEAEGTWLEKPSSELTVLSYNVWFREDLELQARLDAIGDVILQHRPHIIFFQEVTENIYEIFQRASWWKSYDCSVKPGMAAQRAYFCMQLSKLPVFTYRQSPFRNSVMGRELCLGEVDAGKGTRLLIATSHLESPCPAPPTWNQMFSPERVAQAKEAVSLLKDFPNVVFGGDMNWDDKKDGPPPLPSDWFDAWLHLRPGQDGFTYDTKANRMLSGQRSLQKRLDRLFCRLRDFEAVSIEMVGTEAIPDLTYSKEKKVKGQVQVMKLPVLPSDHFGLLLKLCRKSS</sequence>
<dbReference type="InterPro" id="IPR005135">
    <property type="entry name" value="Endo/exonuclease/phosphatase"/>
</dbReference>
<dbReference type="GO" id="GO:0008270">
    <property type="term" value="F:zinc ion binding"/>
    <property type="evidence" value="ECO:0007669"/>
    <property type="project" value="UniProtKB-KW"/>
</dbReference>
<evidence type="ECO:0000256" key="6">
    <source>
        <dbReference type="ARBA" id="ARBA00022763"/>
    </source>
</evidence>
<comment type="cofactor">
    <cofactor evidence="2">
        <name>Mg(2+)</name>
        <dbReference type="ChEBI" id="CHEBI:18420"/>
    </cofactor>
</comment>
<dbReference type="EMBL" id="CM026429">
    <property type="protein sequence ID" value="KAG0564167.1"/>
    <property type="molecule type" value="Genomic_DNA"/>
</dbReference>
<dbReference type="InterPro" id="IPR036691">
    <property type="entry name" value="Endo/exonu/phosph_ase_sf"/>
</dbReference>
<dbReference type="PANTHER" id="PTHR15822">
    <property type="entry name" value="TRAF AND TNF RECEPTOR-ASSOCIATED PROTEIN"/>
    <property type="match status" value="1"/>
</dbReference>
<comment type="subcellular location">
    <subcellularLocation>
        <location evidence="3">Nucleus</location>
        <location evidence="3">PML body</location>
    </subcellularLocation>
</comment>
<dbReference type="GO" id="GO:0003697">
    <property type="term" value="F:single-stranded DNA binding"/>
    <property type="evidence" value="ECO:0007669"/>
    <property type="project" value="TreeGrafter"/>
</dbReference>
<dbReference type="CDD" id="cd09080">
    <property type="entry name" value="TDP2"/>
    <property type="match status" value="1"/>
</dbReference>
<organism evidence="16 17">
    <name type="scientific">Ceratodon purpureus</name>
    <name type="common">Fire moss</name>
    <name type="synonym">Dicranum purpureum</name>
    <dbReference type="NCBI Taxonomy" id="3225"/>
    <lineage>
        <taxon>Eukaryota</taxon>
        <taxon>Viridiplantae</taxon>
        <taxon>Streptophyta</taxon>
        <taxon>Embryophyta</taxon>
        <taxon>Bryophyta</taxon>
        <taxon>Bryophytina</taxon>
        <taxon>Bryopsida</taxon>
        <taxon>Dicranidae</taxon>
        <taxon>Pseudoditrichales</taxon>
        <taxon>Ditrichaceae</taxon>
        <taxon>Ceratodon</taxon>
    </lineage>
</organism>
<keyword evidence="11" id="KW-0234">DNA repair</keyword>
<dbReference type="SUPFAM" id="SSF90209">
    <property type="entry name" value="Ran binding protein zinc finger-like"/>
    <property type="match status" value="1"/>
</dbReference>
<dbReference type="GO" id="GO:0004518">
    <property type="term" value="F:nuclease activity"/>
    <property type="evidence" value="ECO:0007669"/>
    <property type="project" value="UniProtKB-KW"/>
</dbReference>
<keyword evidence="12" id="KW-0539">Nucleus</keyword>
<dbReference type="PROSITE" id="PS01358">
    <property type="entry name" value="ZF_RANBP2_1"/>
    <property type="match status" value="1"/>
</dbReference>
<evidence type="ECO:0000256" key="10">
    <source>
        <dbReference type="ARBA" id="ARBA00022842"/>
    </source>
</evidence>
<keyword evidence="4" id="KW-0540">Nuclease</keyword>
<evidence type="ECO:0000256" key="4">
    <source>
        <dbReference type="ARBA" id="ARBA00022722"/>
    </source>
</evidence>
<dbReference type="InterPro" id="IPR036443">
    <property type="entry name" value="Znf_RanBP2_sf"/>
</dbReference>
<proteinExistence type="predicted"/>
<evidence type="ECO:0000256" key="5">
    <source>
        <dbReference type="ARBA" id="ARBA00022723"/>
    </source>
</evidence>
<feature type="domain" description="RanBP2-type" evidence="15">
    <location>
        <begin position="105"/>
        <end position="138"/>
    </location>
</feature>
<dbReference type="Gene3D" id="2.30.30.380">
    <property type="entry name" value="Zn-finger domain of Sec23/24"/>
    <property type="match status" value="1"/>
</dbReference>
<dbReference type="Pfam" id="PF03372">
    <property type="entry name" value="Exo_endo_phos"/>
    <property type="match status" value="1"/>
</dbReference>
<keyword evidence="8" id="KW-0378">Hydrolase</keyword>
<evidence type="ECO:0000313" key="16">
    <source>
        <dbReference type="EMBL" id="KAG0564167.1"/>
    </source>
</evidence>
<evidence type="ECO:0000256" key="3">
    <source>
        <dbReference type="ARBA" id="ARBA00004322"/>
    </source>
</evidence>
<dbReference type="SUPFAM" id="SSF56219">
    <property type="entry name" value="DNase I-like"/>
    <property type="match status" value="1"/>
</dbReference>
<gene>
    <name evidence="16" type="ORF">KC19_8G088800</name>
</gene>
<keyword evidence="6" id="KW-0227">DNA damage</keyword>
<comment type="caution">
    <text evidence="16">The sequence shown here is derived from an EMBL/GenBank/DDBJ whole genome shotgun (WGS) entry which is preliminary data.</text>
</comment>
<comment type="cofactor">
    <cofactor evidence="1">
        <name>Mn(2+)</name>
        <dbReference type="ChEBI" id="CHEBI:29035"/>
    </cofactor>
</comment>
<dbReference type="GO" id="GO:0006302">
    <property type="term" value="P:double-strand break repair"/>
    <property type="evidence" value="ECO:0007669"/>
    <property type="project" value="TreeGrafter"/>
</dbReference>
<dbReference type="SMART" id="SM00547">
    <property type="entry name" value="ZnF_RBZ"/>
    <property type="match status" value="2"/>
</dbReference>
<feature type="compositionally biased region" description="Basic and acidic residues" evidence="14">
    <location>
        <begin position="220"/>
        <end position="265"/>
    </location>
</feature>
<evidence type="ECO:0000313" key="17">
    <source>
        <dbReference type="Proteomes" id="UP000822688"/>
    </source>
</evidence>
<dbReference type="EMBL" id="CM026429">
    <property type="protein sequence ID" value="KAG0564168.1"/>
    <property type="molecule type" value="Genomic_DNA"/>
</dbReference>
<evidence type="ECO:0000256" key="11">
    <source>
        <dbReference type="ARBA" id="ARBA00023204"/>
    </source>
</evidence>
<dbReference type="PROSITE" id="PS50199">
    <property type="entry name" value="ZF_RANBP2_2"/>
    <property type="match status" value="1"/>
</dbReference>
<evidence type="ECO:0000256" key="7">
    <source>
        <dbReference type="ARBA" id="ARBA00022771"/>
    </source>
</evidence>